<reference evidence="3" key="2">
    <citation type="submission" date="2021-09" db="EMBL/GenBank/DDBJ databases">
        <authorList>
            <person name="Jia N."/>
            <person name="Wang J."/>
            <person name="Shi W."/>
            <person name="Du L."/>
            <person name="Sun Y."/>
            <person name="Zhan W."/>
            <person name="Jiang J."/>
            <person name="Wang Q."/>
            <person name="Zhang B."/>
            <person name="Ji P."/>
            <person name="Sakyi L.B."/>
            <person name="Cui X."/>
            <person name="Yuan T."/>
            <person name="Jiang B."/>
            <person name="Yang W."/>
            <person name="Lam T.T.-Y."/>
            <person name="Chang Q."/>
            <person name="Ding S."/>
            <person name="Wang X."/>
            <person name="Zhu J."/>
            <person name="Ruan X."/>
            <person name="Zhao L."/>
            <person name="Wei J."/>
            <person name="Que T."/>
            <person name="Du C."/>
            <person name="Cheng J."/>
            <person name="Dai P."/>
            <person name="Han X."/>
            <person name="Huang E."/>
            <person name="Gao Y."/>
            <person name="Liu J."/>
            <person name="Shao H."/>
            <person name="Ye R."/>
            <person name="Li L."/>
            <person name="Wei W."/>
            <person name="Wang X."/>
            <person name="Wang C."/>
            <person name="Huo Q."/>
            <person name="Li W."/>
            <person name="Guo W."/>
            <person name="Chen H."/>
            <person name="Chen S."/>
            <person name="Zhou L."/>
            <person name="Zhou L."/>
            <person name="Ni X."/>
            <person name="Tian J."/>
            <person name="Zhou Y."/>
            <person name="Sheng Y."/>
            <person name="Liu T."/>
            <person name="Pan Y."/>
            <person name="Xia L."/>
            <person name="Li J."/>
            <person name="Zhao F."/>
            <person name="Cao W."/>
        </authorList>
    </citation>
    <scope>NUCLEOTIDE SEQUENCE</scope>
    <source>
        <strain evidence="3">Rmic-2018</strain>
        <tissue evidence="3">Larvae</tissue>
    </source>
</reference>
<accession>A0A9J6DUP7</accession>
<evidence type="ECO:0000313" key="3">
    <source>
        <dbReference type="EMBL" id="KAH8025911.1"/>
    </source>
</evidence>
<keyword evidence="4" id="KW-1185">Reference proteome</keyword>
<feature type="domain" description="Tudor" evidence="2">
    <location>
        <begin position="76"/>
        <end position="189"/>
    </location>
</feature>
<dbReference type="AlphaFoldDB" id="A0A9J6DUP7"/>
<evidence type="ECO:0000259" key="2">
    <source>
        <dbReference type="Pfam" id="PF00567"/>
    </source>
</evidence>
<evidence type="ECO:0000313" key="4">
    <source>
        <dbReference type="Proteomes" id="UP000821866"/>
    </source>
</evidence>
<organism evidence="3 4">
    <name type="scientific">Rhipicephalus microplus</name>
    <name type="common">Cattle tick</name>
    <name type="synonym">Boophilus microplus</name>
    <dbReference type="NCBI Taxonomy" id="6941"/>
    <lineage>
        <taxon>Eukaryota</taxon>
        <taxon>Metazoa</taxon>
        <taxon>Ecdysozoa</taxon>
        <taxon>Arthropoda</taxon>
        <taxon>Chelicerata</taxon>
        <taxon>Arachnida</taxon>
        <taxon>Acari</taxon>
        <taxon>Parasitiformes</taxon>
        <taxon>Ixodida</taxon>
        <taxon>Ixodoidea</taxon>
        <taxon>Ixodidae</taxon>
        <taxon>Rhipicephalinae</taxon>
        <taxon>Rhipicephalus</taxon>
        <taxon>Boophilus</taxon>
    </lineage>
</organism>
<dbReference type="InterPro" id="IPR002999">
    <property type="entry name" value="Tudor"/>
</dbReference>
<protein>
    <recommendedName>
        <fullName evidence="2">Tudor domain-containing protein</fullName>
    </recommendedName>
</protein>
<proteinExistence type="predicted"/>
<sequence>MPAKCRKTYTSATSVHEQVADEITRTRAGADGAKPNKKKERATVAAPPRQPMKNGHSSDVSTGSPTSSMGEPSIISEYVDVFISCVATTTKVYFRFVEYEEAYTKLLQEMTAFFTSGASSTKVANSPEVAKLYATCYHGRWLRVEPLRNAEEGKVECCFVDEGNSLPICEEDLWELPEHFAELAHQVQRECRYTVFTTRIALNG</sequence>
<name>A0A9J6DUP7_RHIMP</name>
<feature type="region of interest" description="Disordered" evidence="1">
    <location>
        <begin position="1"/>
        <end position="69"/>
    </location>
</feature>
<evidence type="ECO:0000256" key="1">
    <source>
        <dbReference type="SAM" id="MobiDB-lite"/>
    </source>
</evidence>
<comment type="caution">
    <text evidence="3">The sequence shown here is derived from an EMBL/GenBank/DDBJ whole genome shotgun (WGS) entry which is preliminary data.</text>
</comment>
<dbReference type="Gene3D" id="2.30.30.140">
    <property type="match status" value="1"/>
</dbReference>
<gene>
    <name evidence="3" type="ORF">HPB51_014106</name>
</gene>
<dbReference type="SUPFAM" id="SSF63748">
    <property type="entry name" value="Tudor/PWWP/MBT"/>
    <property type="match status" value="1"/>
</dbReference>
<reference evidence="3" key="1">
    <citation type="journal article" date="2020" name="Cell">
        <title>Large-Scale Comparative Analyses of Tick Genomes Elucidate Their Genetic Diversity and Vector Capacities.</title>
        <authorList>
            <consortium name="Tick Genome and Microbiome Consortium (TIGMIC)"/>
            <person name="Jia N."/>
            <person name="Wang J."/>
            <person name="Shi W."/>
            <person name="Du L."/>
            <person name="Sun Y."/>
            <person name="Zhan W."/>
            <person name="Jiang J.F."/>
            <person name="Wang Q."/>
            <person name="Zhang B."/>
            <person name="Ji P."/>
            <person name="Bell-Sakyi L."/>
            <person name="Cui X.M."/>
            <person name="Yuan T.T."/>
            <person name="Jiang B.G."/>
            <person name="Yang W.F."/>
            <person name="Lam T.T."/>
            <person name="Chang Q.C."/>
            <person name="Ding S.J."/>
            <person name="Wang X.J."/>
            <person name="Zhu J.G."/>
            <person name="Ruan X.D."/>
            <person name="Zhao L."/>
            <person name="Wei J.T."/>
            <person name="Ye R.Z."/>
            <person name="Que T.C."/>
            <person name="Du C.H."/>
            <person name="Zhou Y.H."/>
            <person name="Cheng J.X."/>
            <person name="Dai P.F."/>
            <person name="Guo W.B."/>
            <person name="Han X.H."/>
            <person name="Huang E.J."/>
            <person name="Li L.F."/>
            <person name="Wei W."/>
            <person name="Gao Y.C."/>
            <person name="Liu J.Z."/>
            <person name="Shao H.Z."/>
            <person name="Wang X."/>
            <person name="Wang C.C."/>
            <person name="Yang T.C."/>
            <person name="Huo Q.B."/>
            <person name="Li W."/>
            <person name="Chen H.Y."/>
            <person name="Chen S.E."/>
            <person name="Zhou L.G."/>
            <person name="Ni X.B."/>
            <person name="Tian J.H."/>
            <person name="Sheng Y."/>
            <person name="Liu T."/>
            <person name="Pan Y.S."/>
            <person name="Xia L.Y."/>
            <person name="Li J."/>
            <person name="Zhao F."/>
            <person name="Cao W.C."/>
        </authorList>
    </citation>
    <scope>NUCLEOTIDE SEQUENCE</scope>
    <source>
        <strain evidence="3">Rmic-2018</strain>
    </source>
</reference>
<dbReference type="VEuPathDB" id="VectorBase:LOC119169603"/>
<feature type="compositionally biased region" description="Low complexity" evidence="1">
    <location>
        <begin position="57"/>
        <end position="68"/>
    </location>
</feature>
<dbReference type="Pfam" id="PF00567">
    <property type="entry name" value="TUDOR"/>
    <property type="match status" value="1"/>
</dbReference>
<dbReference type="Proteomes" id="UP000821866">
    <property type="component" value="Unassembled WGS sequence"/>
</dbReference>
<dbReference type="EMBL" id="JABSTU010000007">
    <property type="protein sequence ID" value="KAH8025911.1"/>
    <property type="molecule type" value="Genomic_DNA"/>
</dbReference>